<proteinExistence type="predicted"/>
<dbReference type="STRING" id="439481.Aboo_0371"/>
<evidence type="ECO:0000313" key="2">
    <source>
        <dbReference type="Proteomes" id="UP000001400"/>
    </source>
</evidence>
<dbReference type="eggNOG" id="arCOG10671">
    <property type="taxonomic scope" value="Archaea"/>
</dbReference>
<organism evidence="1 2">
    <name type="scientific">Aciduliprofundum boonei (strain DSM 19572 / T469)</name>
    <dbReference type="NCBI Taxonomy" id="439481"/>
    <lineage>
        <taxon>Archaea</taxon>
        <taxon>Methanobacteriati</taxon>
        <taxon>Thermoplasmatota</taxon>
        <taxon>DHVE2 group</taxon>
        <taxon>Candidatus Aciduliprofundum</taxon>
    </lineage>
</organism>
<dbReference type="EMBL" id="CP001941">
    <property type="protein sequence ID" value="ADD08182.1"/>
    <property type="molecule type" value="Genomic_DNA"/>
</dbReference>
<dbReference type="GeneID" id="8827313"/>
<name>B5IDV1_ACIB4</name>
<keyword evidence="2" id="KW-1185">Reference proteome</keyword>
<accession>B5IDV1</accession>
<dbReference type="KEGG" id="abi:Aboo_0371"/>
<evidence type="ECO:0000313" key="1">
    <source>
        <dbReference type="EMBL" id="ADD08182.1"/>
    </source>
</evidence>
<dbReference type="AlphaFoldDB" id="B5IDV1"/>
<dbReference type="RefSeq" id="WP_008084404.1">
    <property type="nucleotide sequence ID" value="NC_013926.1"/>
</dbReference>
<reference evidence="1" key="1">
    <citation type="submission" date="2010-02" db="EMBL/GenBank/DDBJ databases">
        <title>Complete sequence of Aciduliprofundum boonei T469.</title>
        <authorList>
            <consortium name="US DOE Joint Genome Institute"/>
            <person name="Lucas S."/>
            <person name="Copeland A."/>
            <person name="Lapidus A."/>
            <person name="Cheng J.-F."/>
            <person name="Bruce D."/>
            <person name="Goodwin L."/>
            <person name="Pitluck S."/>
            <person name="Saunders E."/>
            <person name="Detter J.C."/>
            <person name="Han C."/>
            <person name="Tapia R."/>
            <person name="Land M."/>
            <person name="Hauser L."/>
            <person name="Kyrpides N."/>
            <person name="Mikhailova N."/>
            <person name="Flores G."/>
            <person name="Reysenbach A.-L."/>
            <person name="Woyke T."/>
        </authorList>
    </citation>
    <scope>NUCLEOTIDE SEQUENCE</scope>
    <source>
        <strain evidence="1">T469</strain>
    </source>
</reference>
<dbReference type="OrthoDB" id="379061at2157"/>
<sequence>MDVDLSNLDEKIRFDVKLQISLYKTAEKVMREDKREEFENYMQERINKIREILGLREHFRIFEDEKLIFEV</sequence>
<protein>
    <submittedName>
        <fullName evidence="1">Uncharacterized protein</fullName>
    </submittedName>
</protein>
<dbReference type="Proteomes" id="UP000001400">
    <property type="component" value="Chromosome"/>
</dbReference>
<dbReference type="HOGENOM" id="CLU_2730104_0_0_2"/>
<gene>
    <name evidence="1" type="ordered locus">Aboo_0371</name>
</gene>